<organism evidence="1 2">
    <name type="scientific">Caerostris darwini</name>
    <dbReference type="NCBI Taxonomy" id="1538125"/>
    <lineage>
        <taxon>Eukaryota</taxon>
        <taxon>Metazoa</taxon>
        <taxon>Ecdysozoa</taxon>
        <taxon>Arthropoda</taxon>
        <taxon>Chelicerata</taxon>
        <taxon>Arachnida</taxon>
        <taxon>Araneae</taxon>
        <taxon>Araneomorphae</taxon>
        <taxon>Entelegynae</taxon>
        <taxon>Araneoidea</taxon>
        <taxon>Araneidae</taxon>
        <taxon>Caerostris</taxon>
    </lineage>
</organism>
<dbReference type="AlphaFoldDB" id="A0AAV4RZM8"/>
<sequence>MSSFSLRISHGLCGNNWIRHIRTRPGSSSSPCATFTAPQWGTPGNCRVIERLRNTAGKWFCRFPHTRVTIGHNGGLQSAFGNICTHTQEKY</sequence>
<evidence type="ECO:0000313" key="2">
    <source>
        <dbReference type="Proteomes" id="UP001054837"/>
    </source>
</evidence>
<proteinExistence type="predicted"/>
<keyword evidence="2" id="KW-1185">Reference proteome</keyword>
<name>A0AAV4RZM8_9ARAC</name>
<reference evidence="1 2" key="1">
    <citation type="submission" date="2021-06" db="EMBL/GenBank/DDBJ databases">
        <title>Caerostris darwini draft genome.</title>
        <authorList>
            <person name="Kono N."/>
            <person name="Arakawa K."/>
        </authorList>
    </citation>
    <scope>NUCLEOTIDE SEQUENCE [LARGE SCALE GENOMIC DNA]</scope>
</reference>
<evidence type="ECO:0000313" key="1">
    <source>
        <dbReference type="EMBL" id="GIY27195.1"/>
    </source>
</evidence>
<comment type="caution">
    <text evidence="1">The sequence shown here is derived from an EMBL/GenBank/DDBJ whole genome shotgun (WGS) entry which is preliminary data.</text>
</comment>
<accession>A0AAV4RZM8</accession>
<dbReference type="Proteomes" id="UP001054837">
    <property type="component" value="Unassembled WGS sequence"/>
</dbReference>
<gene>
    <name evidence="1" type="ORF">CDAR_22711</name>
</gene>
<dbReference type="EMBL" id="BPLQ01007033">
    <property type="protein sequence ID" value="GIY27195.1"/>
    <property type="molecule type" value="Genomic_DNA"/>
</dbReference>
<protein>
    <submittedName>
        <fullName evidence="1">Uncharacterized protein</fullName>
    </submittedName>
</protein>